<sequence>MVYTSAPFDRVFIEIGPLTIYWYGVIIATGAAIGLWLAMKEAERLGWNKDLLIDFLIYAVPIAIIFARIYYVTFEWERYSDGPLWKVIAIWEGGIAIHGAVIGGVVTAIVFSRVRKIPFWQLADIVAPSLILGQAIGRWGNFMNQEAHGGPIPEGSVLYDILPDFILQQMTIDGVTYQPTFLYESLWNILIFVLLIYMRRQWNPIRGEIFLTYAIMYSIGRFFIEGMRTDSLYVVGDLRTAQIVSILTIIIGLILIFYRRKTTTVRYKDVPKKKKKMKKRKK</sequence>
<keyword evidence="5 7" id="KW-1133">Transmembrane helix</keyword>
<reference evidence="8" key="2">
    <citation type="submission" date="2020-09" db="EMBL/GenBank/DDBJ databases">
        <authorList>
            <person name="Sun Q."/>
            <person name="Zhou Y."/>
        </authorList>
    </citation>
    <scope>NUCLEOTIDE SEQUENCE</scope>
    <source>
        <strain evidence="8">CGMCC 1.12360</strain>
    </source>
</reference>
<dbReference type="PANTHER" id="PTHR30589:SF0">
    <property type="entry name" value="PHOSPHATIDYLGLYCEROL--PROLIPOPROTEIN DIACYLGLYCERYL TRANSFERASE"/>
    <property type="match status" value="1"/>
</dbReference>
<feature type="binding site" evidence="7">
    <location>
        <position position="138"/>
    </location>
    <ligand>
        <name>a 1,2-diacyl-sn-glycero-3-phospho-(1'-sn-glycerol)</name>
        <dbReference type="ChEBI" id="CHEBI:64716"/>
    </ligand>
</feature>
<comment type="function">
    <text evidence="7">Catalyzes the transfer of the diacylglyceryl group from phosphatidylglycerol to the sulfhydryl group of the N-terminal cysteine of a prolipoprotein, the first step in the formation of mature lipoproteins.</text>
</comment>
<dbReference type="EC" id="2.5.1.145" evidence="7"/>
<evidence type="ECO:0000256" key="4">
    <source>
        <dbReference type="ARBA" id="ARBA00022692"/>
    </source>
</evidence>
<evidence type="ECO:0000256" key="2">
    <source>
        <dbReference type="ARBA" id="ARBA00022475"/>
    </source>
</evidence>
<comment type="caution">
    <text evidence="8">The sequence shown here is derived from an EMBL/GenBank/DDBJ whole genome shotgun (WGS) entry which is preliminary data.</text>
</comment>
<dbReference type="Proteomes" id="UP000602050">
    <property type="component" value="Unassembled WGS sequence"/>
</dbReference>
<dbReference type="GO" id="GO:0008961">
    <property type="term" value="F:phosphatidylglycerol-prolipoprotein diacylglyceryl transferase activity"/>
    <property type="evidence" value="ECO:0007669"/>
    <property type="project" value="UniProtKB-UniRule"/>
</dbReference>
<protein>
    <recommendedName>
        <fullName evidence="7">Phosphatidylglycerol--prolipoprotein diacylglyceryl transferase</fullName>
        <ecNumber evidence="7">2.5.1.145</ecNumber>
    </recommendedName>
</protein>
<evidence type="ECO:0000256" key="6">
    <source>
        <dbReference type="ARBA" id="ARBA00023136"/>
    </source>
</evidence>
<feature type="transmembrane region" description="Helical" evidence="7">
    <location>
        <begin position="118"/>
        <end position="136"/>
    </location>
</feature>
<feature type="transmembrane region" description="Helical" evidence="7">
    <location>
        <begin position="84"/>
        <end position="111"/>
    </location>
</feature>
<feature type="transmembrane region" description="Helical" evidence="7">
    <location>
        <begin position="20"/>
        <end position="39"/>
    </location>
</feature>
<evidence type="ECO:0000256" key="3">
    <source>
        <dbReference type="ARBA" id="ARBA00022679"/>
    </source>
</evidence>
<evidence type="ECO:0000256" key="5">
    <source>
        <dbReference type="ARBA" id="ARBA00022989"/>
    </source>
</evidence>
<comment type="catalytic activity">
    <reaction evidence="7">
        <text>L-cysteinyl-[prolipoprotein] + a 1,2-diacyl-sn-glycero-3-phospho-(1'-sn-glycerol) = an S-1,2-diacyl-sn-glyceryl-L-cysteinyl-[prolipoprotein] + sn-glycerol 1-phosphate + H(+)</text>
        <dbReference type="Rhea" id="RHEA:56712"/>
        <dbReference type="Rhea" id="RHEA-COMP:14679"/>
        <dbReference type="Rhea" id="RHEA-COMP:14680"/>
        <dbReference type="ChEBI" id="CHEBI:15378"/>
        <dbReference type="ChEBI" id="CHEBI:29950"/>
        <dbReference type="ChEBI" id="CHEBI:57685"/>
        <dbReference type="ChEBI" id="CHEBI:64716"/>
        <dbReference type="ChEBI" id="CHEBI:140658"/>
        <dbReference type="EC" id="2.5.1.145"/>
    </reaction>
</comment>
<dbReference type="EMBL" id="BMEV01000023">
    <property type="protein sequence ID" value="GGH75526.1"/>
    <property type="molecule type" value="Genomic_DNA"/>
</dbReference>
<accession>A0A8J3EKK0</accession>
<dbReference type="PROSITE" id="PS01311">
    <property type="entry name" value="LGT"/>
    <property type="match status" value="1"/>
</dbReference>
<proteinExistence type="inferred from homology"/>
<keyword evidence="9" id="KW-1185">Reference proteome</keyword>
<keyword evidence="2 7" id="KW-1003">Cell membrane</keyword>
<comment type="subcellular location">
    <subcellularLocation>
        <location evidence="7">Cell membrane</location>
        <topology evidence="7">Multi-pass membrane protein</topology>
    </subcellularLocation>
</comment>
<dbReference type="PANTHER" id="PTHR30589">
    <property type="entry name" value="PROLIPOPROTEIN DIACYLGLYCERYL TRANSFERASE"/>
    <property type="match status" value="1"/>
</dbReference>
<dbReference type="HAMAP" id="MF_01147">
    <property type="entry name" value="Lgt"/>
    <property type="match status" value="1"/>
</dbReference>
<keyword evidence="4 7" id="KW-0812">Transmembrane</keyword>
<dbReference type="NCBIfam" id="TIGR00544">
    <property type="entry name" value="lgt"/>
    <property type="match status" value="1"/>
</dbReference>
<keyword evidence="3 7" id="KW-0808">Transferase</keyword>
<dbReference type="GO" id="GO:0042158">
    <property type="term" value="P:lipoprotein biosynthetic process"/>
    <property type="evidence" value="ECO:0007669"/>
    <property type="project" value="UniProtKB-UniRule"/>
</dbReference>
<dbReference type="UniPathway" id="UPA00664"/>
<keyword evidence="6 7" id="KW-0472">Membrane</keyword>
<evidence type="ECO:0000256" key="7">
    <source>
        <dbReference type="HAMAP-Rule" id="MF_01147"/>
    </source>
</evidence>
<gene>
    <name evidence="7 8" type="primary">lgt</name>
    <name evidence="8" type="ORF">GCM10010978_15490</name>
</gene>
<name>A0A8J3EKK0_9BACI</name>
<organism evidence="8 9">
    <name type="scientific">Compostibacillus humi</name>
    <dbReference type="NCBI Taxonomy" id="1245525"/>
    <lineage>
        <taxon>Bacteria</taxon>
        <taxon>Bacillati</taxon>
        <taxon>Bacillota</taxon>
        <taxon>Bacilli</taxon>
        <taxon>Bacillales</taxon>
        <taxon>Bacillaceae</taxon>
        <taxon>Compostibacillus</taxon>
    </lineage>
</organism>
<dbReference type="RefSeq" id="WP_188391817.1">
    <property type="nucleotide sequence ID" value="NZ_BMEV01000023.1"/>
</dbReference>
<evidence type="ECO:0000256" key="1">
    <source>
        <dbReference type="ARBA" id="ARBA00007150"/>
    </source>
</evidence>
<dbReference type="Pfam" id="PF01790">
    <property type="entry name" value="LGT"/>
    <property type="match status" value="1"/>
</dbReference>
<feature type="transmembrane region" description="Helical" evidence="7">
    <location>
        <begin position="51"/>
        <end position="72"/>
    </location>
</feature>
<evidence type="ECO:0000313" key="8">
    <source>
        <dbReference type="EMBL" id="GGH75526.1"/>
    </source>
</evidence>
<reference evidence="8" key="1">
    <citation type="journal article" date="2014" name="Int. J. Syst. Evol. Microbiol.">
        <title>Complete genome sequence of Corynebacterium casei LMG S-19264T (=DSM 44701T), isolated from a smear-ripened cheese.</title>
        <authorList>
            <consortium name="US DOE Joint Genome Institute (JGI-PGF)"/>
            <person name="Walter F."/>
            <person name="Albersmeier A."/>
            <person name="Kalinowski J."/>
            <person name="Ruckert C."/>
        </authorList>
    </citation>
    <scope>NUCLEOTIDE SEQUENCE</scope>
    <source>
        <strain evidence="8">CGMCC 1.12360</strain>
    </source>
</reference>
<feature type="transmembrane region" description="Helical" evidence="7">
    <location>
        <begin position="240"/>
        <end position="258"/>
    </location>
</feature>
<dbReference type="InterPro" id="IPR001640">
    <property type="entry name" value="Lgt"/>
</dbReference>
<feature type="transmembrane region" description="Helical" evidence="7">
    <location>
        <begin position="210"/>
        <end position="228"/>
    </location>
</feature>
<dbReference type="AlphaFoldDB" id="A0A8J3EKK0"/>
<comment type="similarity">
    <text evidence="1 7">Belongs to the Lgt family.</text>
</comment>
<comment type="pathway">
    <text evidence="7">Protein modification; lipoprotein biosynthesis (diacylglyceryl transfer).</text>
</comment>
<dbReference type="GO" id="GO:0005886">
    <property type="term" value="C:plasma membrane"/>
    <property type="evidence" value="ECO:0007669"/>
    <property type="project" value="UniProtKB-SubCell"/>
</dbReference>
<feature type="transmembrane region" description="Helical" evidence="7">
    <location>
        <begin position="180"/>
        <end position="198"/>
    </location>
</feature>
<evidence type="ECO:0000313" key="9">
    <source>
        <dbReference type="Proteomes" id="UP000602050"/>
    </source>
</evidence>